<keyword evidence="5" id="KW-1185">Reference proteome</keyword>
<dbReference type="Pfam" id="PF20231">
    <property type="entry name" value="DUF6589"/>
    <property type="match status" value="1"/>
</dbReference>
<evidence type="ECO:0000256" key="3">
    <source>
        <dbReference type="SAM" id="SignalP"/>
    </source>
</evidence>
<keyword evidence="1" id="KW-0175">Coiled coil</keyword>
<evidence type="ECO:0000313" key="5">
    <source>
        <dbReference type="Proteomes" id="UP001152795"/>
    </source>
</evidence>
<organism evidence="4 5">
    <name type="scientific">Paramuricea clavata</name>
    <name type="common">Red gorgonian</name>
    <name type="synonym">Violescent sea-whip</name>
    <dbReference type="NCBI Taxonomy" id="317549"/>
    <lineage>
        <taxon>Eukaryota</taxon>
        <taxon>Metazoa</taxon>
        <taxon>Cnidaria</taxon>
        <taxon>Anthozoa</taxon>
        <taxon>Octocorallia</taxon>
        <taxon>Malacalcyonacea</taxon>
        <taxon>Plexauridae</taxon>
        <taxon>Paramuricea</taxon>
    </lineage>
</organism>
<dbReference type="Proteomes" id="UP001152795">
    <property type="component" value="Unassembled WGS sequence"/>
</dbReference>
<comment type="caution">
    <text evidence="4">The sequence shown here is derived from an EMBL/GenBank/DDBJ whole genome shotgun (WGS) entry which is preliminary data.</text>
</comment>
<gene>
    <name evidence="4" type="ORF">PACLA_8A053756</name>
</gene>
<evidence type="ECO:0000256" key="2">
    <source>
        <dbReference type="SAM" id="MobiDB-lite"/>
    </source>
</evidence>
<dbReference type="OrthoDB" id="5971812at2759"/>
<evidence type="ECO:0000256" key="1">
    <source>
        <dbReference type="SAM" id="Coils"/>
    </source>
</evidence>
<feature type="region of interest" description="Disordered" evidence="2">
    <location>
        <begin position="126"/>
        <end position="156"/>
    </location>
</feature>
<feature type="compositionally biased region" description="Low complexity" evidence="2">
    <location>
        <begin position="126"/>
        <end position="144"/>
    </location>
</feature>
<dbReference type="EMBL" id="CACRXK020003726">
    <property type="protein sequence ID" value="CAB3999995.1"/>
    <property type="molecule type" value="Genomic_DNA"/>
</dbReference>
<feature type="coiled-coil region" evidence="1">
    <location>
        <begin position="52"/>
        <end position="79"/>
    </location>
</feature>
<protein>
    <submittedName>
        <fullName evidence="4">Uncharacterized protein</fullName>
    </submittedName>
</protein>
<dbReference type="AlphaFoldDB" id="A0A6S7H2Q6"/>
<sequence>MASLSCVLCFSLLTKACDRNLVENKGEFSVKSEIQDLCFVVHLTSQHICRACFRTLQQRRNHKNKVDDLENNLLRKYREKAGERGLAIKTKSTAKRSLSFDKSDDPSTPFNERIDCEREVTAECFKPTSSSTPCSSPCSKVSKPPQHDDENTSTAQDTVVSVTVQWKSRTSSRTLPCDLQSLGKMLCRGTYMQVAHAAWRCEKVREQIILLFLKEIDRECAAMCSKKNPSILRKTSKEDIVNFSLTKLDSELKERTPLLRSVLRAASIRKSNLERSNLYWMPAVCMASSICLKNRSPYMTVVQLLNSLFIQHSGLMAILCRLRVLRLVVSHPFLYKKLDQFGHDHNAKIAKKVRNESARLLSIWSDDASNEDEVVSHEADQGRKIVFDNFDFNQKVHHMSESHQNIDNHWVAHMCTENRVSGNHLSMEERSKKTILDMDNGKCIPDSTEHIAQRENYASLVSRIVVDNINCLEFLKEHAVRHIKHRYSREMAKPTETMFLGMLFENENTNEGMQSVLNEIHSYVPHAEVEKHIKVNVDKQGAIVPEIVIVKEKRFSGQGVVGDQLSVERGVNSLMQIANGLTPDDRKEGLHFEVADFHSQMKFLQVAFDHFYNPSAPSDKCTLYADRNHINRRNVSTEVDKNFSACKQFFKMEIEARVIAAALDFMKITSLDDTPPEDILPPSLVHATAKAQQKFLKDLAFKVVDTYIVNETNINSLMEKLQKERRVDSSVLENGRFGCRFPGCTKSFAFDGKRRITHEKTHGLHSQHTASLIPSPVAKVKDDVRNYQLALLEYGMLFLNFSDAISEADGQRILRCWKFFLMFLKVDGAHSRKYALEGLHLISQVYAILSPRDAHRLIWNRSVKAKYGMGGNIPLDLALEHYNRVLKEVIKKMGPNASNKTAITRFCKSISINKQLMDNFDLDCKVLKQSGLHIQKKCVGDLHNIVKELVVNNAFKCSPGRSYKYFVDCSPSILSSFDLHGMFKWIEEHKRNIYLNKTAR</sequence>
<accession>A0A6S7H2Q6</accession>
<keyword evidence="3" id="KW-0732">Signal</keyword>
<reference evidence="4" key="1">
    <citation type="submission" date="2020-04" db="EMBL/GenBank/DDBJ databases">
        <authorList>
            <person name="Alioto T."/>
            <person name="Alioto T."/>
            <person name="Gomez Garrido J."/>
        </authorList>
    </citation>
    <scope>NUCLEOTIDE SEQUENCE</scope>
    <source>
        <strain evidence="4">A484AB</strain>
    </source>
</reference>
<name>A0A6S7H2Q6_PARCT</name>
<evidence type="ECO:0000313" key="4">
    <source>
        <dbReference type="EMBL" id="CAB3999995.1"/>
    </source>
</evidence>
<feature type="signal peptide" evidence="3">
    <location>
        <begin position="1"/>
        <end position="16"/>
    </location>
</feature>
<feature type="chain" id="PRO_5044333162" evidence="3">
    <location>
        <begin position="17"/>
        <end position="1000"/>
    </location>
</feature>
<proteinExistence type="predicted"/>
<dbReference type="InterPro" id="IPR046496">
    <property type="entry name" value="DUF6589"/>
</dbReference>